<proteinExistence type="predicted"/>
<organism evidence="1">
    <name type="scientific">Arundo donax</name>
    <name type="common">Giant reed</name>
    <name type="synonym">Donax arundinaceus</name>
    <dbReference type="NCBI Taxonomy" id="35708"/>
    <lineage>
        <taxon>Eukaryota</taxon>
        <taxon>Viridiplantae</taxon>
        <taxon>Streptophyta</taxon>
        <taxon>Embryophyta</taxon>
        <taxon>Tracheophyta</taxon>
        <taxon>Spermatophyta</taxon>
        <taxon>Magnoliopsida</taxon>
        <taxon>Liliopsida</taxon>
        <taxon>Poales</taxon>
        <taxon>Poaceae</taxon>
        <taxon>PACMAD clade</taxon>
        <taxon>Arundinoideae</taxon>
        <taxon>Arundineae</taxon>
        <taxon>Arundo</taxon>
    </lineage>
</organism>
<protein>
    <submittedName>
        <fullName evidence="1">Uncharacterized protein</fullName>
    </submittedName>
</protein>
<reference evidence="1" key="1">
    <citation type="submission" date="2014-09" db="EMBL/GenBank/DDBJ databases">
        <authorList>
            <person name="Magalhaes I.L.F."/>
            <person name="Oliveira U."/>
            <person name="Santos F.R."/>
            <person name="Vidigal T.H.D.A."/>
            <person name="Brescovit A.D."/>
            <person name="Santos A.J."/>
        </authorList>
    </citation>
    <scope>NUCLEOTIDE SEQUENCE</scope>
    <source>
        <tissue evidence="1">Shoot tissue taken approximately 20 cm above the soil surface</tissue>
    </source>
</reference>
<evidence type="ECO:0000313" key="1">
    <source>
        <dbReference type="EMBL" id="JAD65758.1"/>
    </source>
</evidence>
<name>A0A0A9BU82_ARUDO</name>
<dbReference type="AlphaFoldDB" id="A0A0A9BU82"/>
<dbReference type="EMBL" id="GBRH01232137">
    <property type="protein sequence ID" value="JAD65758.1"/>
    <property type="molecule type" value="Transcribed_RNA"/>
</dbReference>
<reference evidence="1" key="2">
    <citation type="journal article" date="2015" name="Data Brief">
        <title>Shoot transcriptome of the giant reed, Arundo donax.</title>
        <authorList>
            <person name="Barrero R.A."/>
            <person name="Guerrero F.D."/>
            <person name="Moolhuijzen P."/>
            <person name="Goolsby J.A."/>
            <person name="Tidwell J."/>
            <person name="Bellgard S.E."/>
            <person name="Bellgard M.I."/>
        </authorList>
    </citation>
    <scope>NUCLEOTIDE SEQUENCE</scope>
    <source>
        <tissue evidence="1">Shoot tissue taken approximately 20 cm above the soil surface</tissue>
    </source>
</reference>
<sequence length="23" mass="2661">MPCVEMPLMFNISHPYAPKQNNV</sequence>
<accession>A0A0A9BU82</accession>